<evidence type="ECO:0000256" key="2">
    <source>
        <dbReference type="ARBA" id="ARBA00012980"/>
    </source>
</evidence>
<keyword evidence="4 12" id="KW-0808">Transferase</keyword>
<comment type="function">
    <text evidence="11 12">Phosphorylation of dTMP to form dTDP in both de novo and salvage pathways of dTTP synthesis.</text>
</comment>
<dbReference type="AlphaFoldDB" id="A0A9D2KQJ1"/>
<evidence type="ECO:0000256" key="3">
    <source>
        <dbReference type="ARBA" id="ARBA00017144"/>
    </source>
</evidence>
<evidence type="ECO:0000256" key="8">
    <source>
        <dbReference type="ARBA" id="ARBA00022840"/>
    </source>
</evidence>
<proteinExistence type="inferred from homology"/>
<comment type="caution">
    <text evidence="14">The sequence shown here is derived from an EMBL/GenBank/DDBJ whole genome shotgun (WGS) entry which is preliminary data.</text>
</comment>
<keyword evidence="7 12" id="KW-0418">Kinase</keyword>
<dbReference type="InterPro" id="IPR039430">
    <property type="entry name" value="Thymidylate_kin-like_dom"/>
</dbReference>
<evidence type="ECO:0000256" key="7">
    <source>
        <dbReference type="ARBA" id="ARBA00022777"/>
    </source>
</evidence>
<feature type="domain" description="Thymidylate kinase-like" evidence="13">
    <location>
        <begin position="5"/>
        <end position="197"/>
    </location>
</feature>
<evidence type="ECO:0000256" key="4">
    <source>
        <dbReference type="ARBA" id="ARBA00022679"/>
    </source>
</evidence>
<dbReference type="GO" id="GO:0005829">
    <property type="term" value="C:cytosol"/>
    <property type="evidence" value="ECO:0007669"/>
    <property type="project" value="TreeGrafter"/>
</dbReference>
<dbReference type="NCBIfam" id="TIGR00041">
    <property type="entry name" value="DTMP_kinase"/>
    <property type="match status" value="1"/>
</dbReference>
<comment type="similarity">
    <text evidence="1 12">Belongs to the thymidylate kinase family.</text>
</comment>
<evidence type="ECO:0000256" key="12">
    <source>
        <dbReference type="HAMAP-Rule" id="MF_00165"/>
    </source>
</evidence>
<dbReference type="EMBL" id="DWZD01000019">
    <property type="protein sequence ID" value="HJA78599.1"/>
    <property type="molecule type" value="Genomic_DNA"/>
</dbReference>
<dbReference type="PANTHER" id="PTHR10344">
    <property type="entry name" value="THYMIDYLATE KINASE"/>
    <property type="match status" value="1"/>
</dbReference>
<evidence type="ECO:0000313" key="14">
    <source>
        <dbReference type="EMBL" id="HJA78599.1"/>
    </source>
</evidence>
<dbReference type="CDD" id="cd01672">
    <property type="entry name" value="TMPK"/>
    <property type="match status" value="1"/>
</dbReference>
<comment type="catalytic activity">
    <reaction evidence="10 12">
        <text>dTMP + ATP = dTDP + ADP</text>
        <dbReference type="Rhea" id="RHEA:13517"/>
        <dbReference type="ChEBI" id="CHEBI:30616"/>
        <dbReference type="ChEBI" id="CHEBI:58369"/>
        <dbReference type="ChEBI" id="CHEBI:63528"/>
        <dbReference type="ChEBI" id="CHEBI:456216"/>
        <dbReference type="EC" id="2.7.4.9"/>
    </reaction>
</comment>
<keyword evidence="8 12" id="KW-0067">ATP-binding</keyword>
<evidence type="ECO:0000256" key="1">
    <source>
        <dbReference type="ARBA" id="ARBA00009776"/>
    </source>
</evidence>
<dbReference type="GO" id="GO:0005524">
    <property type="term" value="F:ATP binding"/>
    <property type="evidence" value="ECO:0007669"/>
    <property type="project" value="UniProtKB-UniRule"/>
</dbReference>
<reference evidence="14" key="2">
    <citation type="submission" date="2021-04" db="EMBL/GenBank/DDBJ databases">
        <authorList>
            <person name="Gilroy R."/>
        </authorList>
    </citation>
    <scope>NUCLEOTIDE SEQUENCE</scope>
    <source>
        <strain evidence="14">5032</strain>
    </source>
</reference>
<dbReference type="Pfam" id="PF02223">
    <property type="entry name" value="Thymidylate_kin"/>
    <property type="match status" value="1"/>
</dbReference>
<keyword evidence="5 12" id="KW-0545">Nucleotide biosynthesis</keyword>
<accession>A0A9D2KQJ1</accession>
<dbReference type="FunFam" id="3.40.50.300:FF:000225">
    <property type="entry name" value="Thymidylate kinase"/>
    <property type="match status" value="1"/>
</dbReference>
<evidence type="ECO:0000313" key="15">
    <source>
        <dbReference type="Proteomes" id="UP000823821"/>
    </source>
</evidence>
<dbReference type="HAMAP" id="MF_00165">
    <property type="entry name" value="Thymidylate_kinase"/>
    <property type="match status" value="1"/>
</dbReference>
<dbReference type="GO" id="GO:0006235">
    <property type="term" value="P:dTTP biosynthetic process"/>
    <property type="evidence" value="ECO:0007669"/>
    <property type="project" value="UniProtKB-UniRule"/>
</dbReference>
<dbReference type="EC" id="2.7.4.9" evidence="2 12"/>
<gene>
    <name evidence="12 14" type="primary">tmk</name>
    <name evidence="14" type="ORF">H9784_03360</name>
</gene>
<keyword evidence="6 12" id="KW-0547">Nucleotide-binding</keyword>
<evidence type="ECO:0000259" key="13">
    <source>
        <dbReference type="Pfam" id="PF02223"/>
    </source>
</evidence>
<dbReference type="PANTHER" id="PTHR10344:SF4">
    <property type="entry name" value="UMP-CMP KINASE 2, MITOCHONDRIAL"/>
    <property type="match status" value="1"/>
</dbReference>
<dbReference type="Gene3D" id="3.40.50.300">
    <property type="entry name" value="P-loop containing nucleotide triphosphate hydrolases"/>
    <property type="match status" value="1"/>
</dbReference>
<organism evidence="14 15">
    <name type="scientific">Candidatus Desulfovibrio intestinavium</name>
    <dbReference type="NCBI Taxonomy" id="2838534"/>
    <lineage>
        <taxon>Bacteria</taxon>
        <taxon>Pseudomonadati</taxon>
        <taxon>Thermodesulfobacteriota</taxon>
        <taxon>Desulfovibrionia</taxon>
        <taxon>Desulfovibrionales</taxon>
        <taxon>Desulfovibrionaceae</taxon>
        <taxon>Desulfovibrio</taxon>
    </lineage>
</organism>
<dbReference type="SUPFAM" id="SSF52540">
    <property type="entry name" value="P-loop containing nucleoside triphosphate hydrolases"/>
    <property type="match status" value="1"/>
</dbReference>
<reference evidence="14" key="1">
    <citation type="journal article" date="2021" name="PeerJ">
        <title>Extensive microbial diversity within the chicken gut microbiome revealed by metagenomics and culture.</title>
        <authorList>
            <person name="Gilroy R."/>
            <person name="Ravi A."/>
            <person name="Getino M."/>
            <person name="Pursley I."/>
            <person name="Horton D.L."/>
            <person name="Alikhan N.F."/>
            <person name="Baker D."/>
            <person name="Gharbi K."/>
            <person name="Hall N."/>
            <person name="Watson M."/>
            <person name="Adriaenssens E.M."/>
            <person name="Foster-Nyarko E."/>
            <person name="Jarju S."/>
            <person name="Secka A."/>
            <person name="Antonio M."/>
            <person name="Oren A."/>
            <person name="Chaudhuri R.R."/>
            <person name="La Ragione R."/>
            <person name="Hildebrand F."/>
            <person name="Pallen M.J."/>
        </authorList>
    </citation>
    <scope>NUCLEOTIDE SEQUENCE</scope>
    <source>
        <strain evidence="14">5032</strain>
    </source>
</reference>
<dbReference type="Proteomes" id="UP000823821">
    <property type="component" value="Unassembled WGS sequence"/>
</dbReference>
<evidence type="ECO:0000256" key="11">
    <source>
        <dbReference type="ARBA" id="ARBA00057735"/>
    </source>
</evidence>
<dbReference type="GO" id="GO:0006227">
    <property type="term" value="P:dUDP biosynthetic process"/>
    <property type="evidence" value="ECO:0007669"/>
    <property type="project" value="TreeGrafter"/>
</dbReference>
<name>A0A9D2KQJ1_9BACT</name>
<dbReference type="InterPro" id="IPR018095">
    <property type="entry name" value="Thymidylate_kin_CS"/>
</dbReference>
<dbReference type="InterPro" id="IPR018094">
    <property type="entry name" value="Thymidylate_kinase"/>
</dbReference>
<dbReference type="InterPro" id="IPR027417">
    <property type="entry name" value="P-loop_NTPase"/>
</dbReference>
<feature type="binding site" evidence="12">
    <location>
        <begin position="7"/>
        <end position="14"/>
    </location>
    <ligand>
        <name>ATP</name>
        <dbReference type="ChEBI" id="CHEBI:30616"/>
    </ligand>
</feature>
<protein>
    <recommendedName>
        <fullName evidence="3 12">Thymidylate kinase</fullName>
        <ecNumber evidence="2 12">2.7.4.9</ecNumber>
    </recommendedName>
    <alternativeName>
        <fullName evidence="9 12">dTMP kinase</fullName>
    </alternativeName>
</protein>
<dbReference type="PROSITE" id="PS01331">
    <property type="entry name" value="THYMIDYLATE_KINASE"/>
    <property type="match status" value="1"/>
</dbReference>
<dbReference type="GO" id="GO:0006233">
    <property type="term" value="P:dTDP biosynthetic process"/>
    <property type="evidence" value="ECO:0007669"/>
    <property type="project" value="InterPro"/>
</dbReference>
<sequence>MFITVEGIEGSGKSTALTLLSQEMERRGFDVLLTREPGGCGLGRAIRPIVLDARTRSLNMRAELYLFLADRAQHVGEVIRPALEAGQIVLCDRYTDSTLAYQGYGRGLDPEKLRHINDMATGGLTPDLTLLMDLPVTVGLERAGLRNQRQGTILSEGRFDAESVDFHERVRQGYLALAEEEPQRFARINAEQRPEDVLLQCLSAVEVYLGRSGRGLEA</sequence>
<evidence type="ECO:0000256" key="9">
    <source>
        <dbReference type="ARBA" id="ARBA00029962"/>
    </source>
</evidence>
<evidence type="ECO:0000256" key="6">
    <source>
        <dbReference type="ARBA" id="ARBA00022741"/>
    </source>
</evidence>
<evidence type="ECO:0000256" key="5">
    <source>
        <dbReference type="ARBA" id="ARBA00022727"/>
    </source>
</evidence>
<evidence type="ECO:0000256" key="10">
    <source>
        <dbReference type="ARBA" id="ARBA00048743"/>
    </source>
</evidence>
<dbReference type="GO" id="GO:0004798">
    <property type="term" value="F:dTMP kinase activity"/>
    <property type="evidence" value="ECO:0007669"/>
    <property type="project" value="UniProtKB-UniRule"/>
</dbReference>